<dbReference type="SMART" id="SM00855">
    <property type="entry name" value="PGAM"/>
    <property type="match status" value="1"/>
</dbReference>
<sequence>MTTLVLVRHGETVWHAENRYAGVSDISLTARGHDQAAQLAGWAGTAGLSGVWTSTLSRAQLTARPCAEAAGTPLRVDERLRELDFGDAEGLTRGEMREQFPEALDAFHADPVADHLPGGEDPAHAAQRFTECLHDIAAQHPDGRVLVVAHTTAIRLALCQLLAVPLRDYRRLFPFVRNCALTEIRLDGGRFSLIEFNAPIGARPVA</sequence>
<keyword evidence="4" id="KW-1185">Reference proteome</keyword>
<dbReference type="CDD" id="cd07067">
    <property type="entry name" value="HP_PGM_like"/>
    <property type="match status" value="1"/>
</dbReference>
<feature type="active site" description="Tele-phosphohistidine intermediate" evidence="1">
    <location>
        <position position="9"/>
    </location>
</feature>
<dbReference type="InterPro" id="IPR013078">
    <property type="entry name" value="His_Pase_superF_clade-1"/>
</dbReference>
<dbReference type="PANTHER" id="PTHR48100">
    <property type="entry name" value="BROAD-SPECIFICITY PHOSPHATASE YOR283W-RELATED"/>
    <property type="match status" value="1"/>
</dbReference>
<dbReference type="AlphaFoldDB" id="A0A1C5JBB7"/>
<feature type="binding site" evidence="2">
    <location>
        <position position="58"/>
    </location>
    <ligand>
        <name>substrate</name>
    </ligand>
</feature>
<dbReference type="GO" id="GO:0016791">
    <property type="term" value="F:phosphatase activity"/>
    <property type="evidence" value="ECO:0007669"/>
    <property type="project" value="TreeGrafter"/>
</dbReference>
<dbReference type="Proteomes" id="UP000198221">
    <property type="component" value="Chromosome I"/>
</dbReference>
<evidence type="ECO:0000313" key="4">
    <source>
        <dbReference type="Proteomes" id="UP000198221"/>
    </source>
</evidence>
<accession>A0A1C5JBB7</accession>
<dbReference type="InterPro" id="IPR029033">
    <property type="entry name" value="His_PPase_superfam"/>
</dbReference>
<dbReference type="Gene3D" id="3.40.50.1240">
    <property type="entry name" value="Phosphoglycerate mutase-like"/>
    <property type="match status" value="1"/>
</dbReference>
<dbReference type="EMBL" id="LT607754">
    <property type="protein sequence ID" value="SCG67813.1"/>
    <property type="molecule type" value="Genomic_DNA"/>
</dbReference>
<gene>
    <name evidence="3" type="ORF">GA0070613_4362</name>
</gene>
<evidence type="ECO:0000256" key="2">
    <source>
        <dbReference type="PIRSR" id="PIRSR613078-2"/>
    </source>
</evidence>
<name>A0A1C5JBB7_9ACTN</name>
<feature type="active site" description="Proton donor/acceptor" evidence="1">
    <location>
        <position position="82"/>
    </location>
</feature>
<evidence type="ECO:0000313" key="3">
    <source>
        <dbReference type="EMBL" id="SCG67813.1"/>
    </source>
</evidence>
<reference evidence="4" key="1">
    <citation type="submission" date="2016-06" db="EMBL/GenBank/DDBJ databases">
        <authorList>
            <person name="Varghese N."/>
            <person name="Submissions Spin"/>
        </authorList>
    </citation>
    <scope>NUCLEOTIDE SEQUENCE [LARGE SCALE GENOMIC DNA]</scope>
    <source>
        <strain evidence="4">DSM 43819</strain>
    </source>
</reference>
<dbReference type="SUPFAM" id="SSF53254">
    <property type="entry name" value="Phosphoglycerate mutase-like"/>
    <property type="match status" value="1"/>
</dbReference>
<dbReference type="PANTHER" id="PTHR48100:SF1">
    <property type="entry name" value="HISTIDINE PHOSPHATASE FAMILY PROTEIN-RELATED"/>
    <property type="match status" value="1"/>
</dbReference>
<dbReference type="Pfam" id="PF00300">
    <property type="entry name" value="His_Phos_1"/>
    <property type="match status" value="1"/>
</dbReference>
<proteinExistence type="predicted"/>
<protein>
    <submittedName>
        <fullName evidence="3">Probable phosphoglycerate mutase</fullName>
    </submittedName>
</protein>
<dbReference type="GO" id="GO:0005737">
    <property type="term" value="C:cytoplasm"/>
    <property type="evidence" value="ECO:0007669"/>
    <property type="project" value="TreeGrafter"/>
</dbReference>
<dbReference type="InterPro" id="IPR050275">
    <property type="entry name" value="PGM_Phosphatase"/>
</dbReference>
<dbReference type="OrthoDB" id="4697614at2"/>
<evidence type="ECO:0000256" key="1">
    <source>
        <dbReference type="PIRSR" id="PIRSR613078-1"/>
    </source>
</evidence>
<organism evidence="3 4">
    <name type="scientific">Micromonospora inositola</name>
    <dbReference type="NCBI Taxonomy" id="47865"/>
    <lineage>
        <taxon>Bacteria</taxon>
        <taxon>Bacillati</taxon>
        <taxon>Actinomycetota</taxon>
        <taxon>Actinomycetes</taxon>
        <taxon>Micromonosporales</taxon>
        <taxon>Micromonosporaceae</taxon>
        <taxon>Micromonospora</taxon>
    </lineage>
</organism>
<dbReference type="RefSeq" id="WP_089013934.1">
    <property type="nucleotide sequence ID" value="NZ_LT607754.1"/>
</dbReference>